<gene>
    <name evidence="2" type="ORF">ACOC_LOCUS12753</name>
</gene>
<evidence type="ECO:0000313" key="2">
    <source>
        <dbReference type="EMBL" id="VDM64338.1"/>
    </source>
</evidence>
<dbReference type="Proteomes" id="UP000267027">
    <property type="component" value="Unassembled WGS sequence"/>
</dbReference>
<dbReference type="EMBL" id="UYYA01005201">
    <property type="protein sequence ID" value="VDM64338.1"/>
    <property type="molecule type" value="Genomic_DNA"/>
</dbReference>
<reference evidence="4" key="1">
    <citation type="submission" date="2016-04" db="UniProtKB">
        <authorList>
            <consortium name="WormBaseParasite"/>
        </authorList>
    </citation>
    <scope>IDENTIFICATION</scope>
</reference>
<dbReference type="WBParaSite" id="ACOC_0001275201-mRNA-1">
    <property type="protein sequence ID" value="ACOC_0001275201-mRNA-1"/>
    <property type="gene ID" value="ACOC_0001275201"/>
</dbReference>
<evidence type="ECO:0000313" key="3">
    <source>
        <dbReference type="Proteomes" id="UP000267027"/>
    </source>
</evidence>
<feature type="region of interest" description="Disordered" evidence="1">
    <location>
        <begin position="135"/>
        <end position="157"/>
    </location>
</feature>
<name>A0A0R3Q180_ANGCS</name>
<reference evidence="2 3" key="2">
    <citation type="submission" date="2018-11" db="EMBL/GenBank/DDBJ databases">
        <authorList>
            <consortium name="Pathogen Informatics"/>
        </authorList>
    </citation>
    <scope>NUCLEOTIDE SEQUENCE [LARGE SCALE GENOMIC DNA]</scope>
    <source>
        <strain evidence="2 3">Costa Rica</strain>
    </source>
</reference>
<evidence type="ECO:0000313" key="4">
    <source>
        <dbReference type="WBParaSite" id="ACOC_0001275201-mRNA-1"/>
    </source>
</evidence>
<evidence type="ECO:0000256" key="1">
    <source>
        <dbReference type="SAM" id="MobiDB-lite"/>
    </source>
</evidence>
<keyword evidence="3" id="KW-1185">Reference proteome</keyword>
<dbReference type="AlphaFoldDB" id="A0A0R3Q180"/>
<organism evidence="4">
    <name type="scientific">Angiostrongylus costaricensis</name>
    <name type="common">Nematode worm</name>
    <dbReference type="NCBI Taxonomy" id="334426"/>
    <lineage>
        <taxon>Eukaryota</taxon>
        <taxon>Metazoa</taxon>
        <taxon>Ecdysozoa</taxon>
        <taxon>Nematoda</taxon>
        <taxon>Chromadorea</taxon>
        <taxon>Rhabditida</taxon>
        <taxon>Rhabditina</taxon>
        <taxon>Rhabditomorpha</taxon>
        <taxon>Strongyloidea</taxon>
        <taxon>Metastrongylidae</taxon>
        <taxon>Angiostrongylus</taxon>
    </lineage>
</organism>
<sequence>MRRDESVVDFNNLVKLTFGDTAVYDPENRLVAIRYLHDTLPSNIQSVFHILPKAIEDSDDEVRKLMVEMCSTLLTTKEYAADTAVELQEWIEVLSRYVLANEVPTGVKGNYRVKFPIGVVLLFLDSIGCDYEHPHRNNLGPSTPMERALKKAKAPKR</sequence>
<protein>
    <submittedName>
        <fullName evidence="4">MMS19 nucleotide excision repair protein</fullName>
    </submittedName>
</protein>
<proteinExistence type="predicted"/>
<accession>A0A0R3Q180</accession>
<dbReference type="OrthoDB" id="10057956at2759"/>